<comment type="subcellular location">
    <subcellularLocation>
        <location evidence="1">Secreted</location>
        <location evidence="1">Cell wall</location>
        <topology evidence="1">Peptidoglycan-anchor</topology>
    </subcellularLocation>
</comment>
<accession>A0A0Q9YAT4</accession>
<keyword evidence="4" id="KW-0732">Signal</keyword>
<keyword evidence="6" id="KW-0472">Membrane</keyword>
<dbReference type="PATRIC" id="fig|217031.4.peg.2084"/>
<evidence type="ECO:0000313" key="9">
    <source>
        <dbReference type="Proteomes" id="UP000053881"/>
    </source>
</evidence>
<dbReference type="AlphaFoldDB" id="A0A0Q9YAT4"/>
<sequence length="68" mass="7586">MKADKREEHGITSSLPNTATNTFNLLFIGLMLVVIGGIAFIIFNRRKVKNELSIQKSSQAEECLGMFL</sequence>
<evidence type="ECO:0000256" key="6">
    <source>
        <dbReference type="SAM" id="Phobius"/>
    </source>
</evidence>
<dbReference type="NCBIfam" id="TIGR01167">
    <property type="entry name" value="LPXTG_anchor"/>
    <property type="match status" value="1"/>
</dbReference>
<dbReference type="EMBL" id="LGPB01000066">
    <property type="protein sequence ID" value="KRG14228.1"/>
    <property type="molecule type" value="Genomic_DNA"/>
</dbReference>
<comment type="caution">
    <text evidence="8">The sequence shown here is derived from an EMBL/GenBank/DDBJ whole genome shotgun (WGS) entry which is preliminary data.</text>
</comment>
<evidence type="ECO:0000256" key="4">
    <source>
        <dbReference type="ARBA" id="ARBA00022729"/>
    </source>
</evidence>
<keyword evidence="5" id="KW-0572">Peptidoglycan-anchor</keyword>
<evidence type="ECO:0000259" key="7">
    <source>
        <dbReference type="Pfam" id="PF00746"/>
    </source>
</evidence>
<evidence type="ECO:0000256" key="3">
    <source>
        <dbReference type="ARBA" id="ARBA00022525"/>
    </source>
</evidence>
<feature type="transmembrane region" description="Helical" evidence="6">
    <location>
        <begin position="23"/>
        <end position="43"/>
    </location>
</feature>
<gene>
    <name evidence="8" type="ORF">ACA29_06255</name>
</gene>
<dbReference type="Pfam" id="PF00746">
    <property type="entry name" value="Gram_pos_anchor"/>
    <property type="match status" value="1"/>
</dbReference>
<keyword evidence="3" id="KW-0964">Secreted</keyword>
<keyword evidence="2" id="KW-0134">Cell wall</keyword>
<evidence type="ECO:0000256" key="1">
    <source>
        <dbReference type="ARBA" id="ARBA00004168"/>
    </source>
</evidence>
<evidence type="ECO:0000313" key="8">
    <source>
        <dbReference type="EMBL" id="KRG14228.1"/>
    </source>
</evidence>
<dbReference type="Proteomes" id="UP000053881">
    <property type="component" value="Unassembled WGS sequence"/>
</dbReference>
<evidence type="ECO:0000256" key="5">
    <source>
        <dbReference type="ARBA" id="ARBA00023088"/>
    </source>
</evidence>
<organism evidence="8 9">
    <name type="scientific">Lederbergia galactosidilytica</name>
    <dbReference type="NCBI Taxonomy" id="217031"/>
    <lineage>
        <taxon>Bacteria</taxon>
        <taxon>Bacillati</taxon>
        <taxon>Bacillota</taxon>
        <taxon>Bacilli</taxon>
        <taxon>Bacillales</taxon>
        <taxon>Bacillaceae</taxon>
        <taxon>Lederbergia</taxon>
    </lineage>
</organism>
<keyword evidence="6" id="KW-1133">Transmembrane helix</keyword>
<feature type="domain" description="Gram-positive cocci surface proteins LPxTG" evidence="7">
    <location>
        <begin position="13"/>
        <end position="49"/>
    </location>
</feature>
<proteinExistence type="predicted"/>
<keyword evidence="6" id="KW-0812">Transmembrane</keyword>
<name>A0A0Q9YAT4_9BACI</name>
<dbReference type="InterPro" id="IPR019931">
    <property type="entry name" value="LPXTG_anchor"/>
</dbReference>
<protein>
    <recommendedName>
        <fullName evidence="7">Gram-positive cocci surface proteins LPxTG domain-containing protein</fullName>
    </recommendedName>
</protein>
<evidence type="ECO:0000256" key="2">
    <source>
        <dbReference type="ARBA" id="ARBA00022512"/>
    </source>
</evidence>
<reference evidence="8 9" key="1">
    <citation type="submission" date="2015-06" db="EMBL/GenBank/DDBJ databases">
        <title>Genome sequencing project of Bacillus galactosidilyticus PL133.</title>
        <authorList>
            <person name="Gaiero J."/>
            <person name="Nicol R."/>
            <person name="Habash M."/>
        </authorList>
    </citation>
    <scope>NUCLEOTIDE SEQUENCE [LARGE SCALE GENOMIC DNA]</scope>
    <source>
        <strain evidence="8 9">PL133</strain>
    </source>
</reference>